<dbReference type="EMBL" id="GL732547">
    <property type="protein sequence ID" value="EFX80429.1"/>
    <property type="molecule type" value="Genomic_DNA"/>
</dbReference>
<feature type="transmembrane region" description="Helical" evidence="8">
    <location>
        <begin position="476"/>
        <end position="497"/>
    </location>
</feature>
<dbReference type="InterPro" id="IPR006593">
    <property type="entry name" value="Cyt_b561/ferric_Rdtase_TM"/>
</dbReference>
<dbReference type="PANTHER" id="PTHR23130:SF171">
    <property type="entry name" value="OS01G0895300 PROTEIN"/>
    <property type="match status" value="1"/>
</dbReference>
<evidence type="ECO:0000256" key="4">
    <source>
        <dbReference type="ARBA" id="ARBA00022729"/>
    </source>
</evidence>
<name>E9GJC9_DAPPU</name>
<evidence type="ECO:0008006" key="14">
    <source>
        <dbReference type="Google" id="ProtNLM"/>
    </source>
</evidence>
<keyword evidence="4 9" id="KW-0732">Signal</keyword>
<comment type="subcellular location">
    <subcellularLocation>
        <location evidence="1">Membrane</location>
    </subcellularLocation>
</comment>
<dbReference type="GO" id="GO:0016020">
    <property type="term" value="C:membrane"/>
    <property type="evidence" value="ECO:0000318"/>
    <property type="project" value="GO_Central"/>
</dbReference>
<dbReference type="HOGENOM" id="CLU_028305_1_1_1"/>
<evidence type="ECO:0000256" key="1">
    <source>
        <dbReference type="ARBA" id="ARBA00004370"/>
    </source>
</evidence>
<accession>E9GJC9</accession>
<dbReference type="SMART" id="SM00665">
    <property type="entry name" value="B561"/>
    <property type="match status" value="1"/>
</dbReference>
<dbReference type="KEGG" id="dpx:DAPPUDRAFT_304120"/>
<keyword evidence="6 8" id="KW-1133">Transmembrane helix</keyword>
<proteinExistence type="predicted"/>
<feature type="chain" id="PRO_5003241074" description="Cytochrome b561 domain-containing protein" evidence="9">
    <location>
        <begin position="24"/>
        <end position="504"/>
    </location>
</feature>
<evidence type="ECO:0000259" key="11">
    <source>
        <dbReference type="PROSITE" id="PS50939"/>
    </source>
</evidence>
<dbReference type="PANTHER" id="PTHR23130">
    <property type="entry name" value="CYTOCHROME B561 AND DOMON DOMAIN-CONTAINING PROTEIN"/>
    <property type="match status" value="1"/>
</dbReference>
<evidence type="ECO:0000256" key="5">
    <source>
        <dbReference type="ARBA" id="ARBA00022982"/>
    </source>
</evidence>
<feature type="domain" description="Cytochrome b561" evidence="11">
    <location>
        <begin position="228"/>
        <end position="428"/>
    </location>
</feature>
<evidence type="ECO:0000259" key="10">
    <source>
        <dbReference type="PROSITE" id="PS50836"/>
    </source>
</evidence>
<evidence type="ECO:0000256" key="9">
    <source>
        <dbReference type="SAM" id="SignalP"/>
    </source>
</evidence>
<dbReference type="InParanoid" id="E9GJC9"/>
<dbReference type="Gene3D" id="1.20.120.1770">
    <property type="match status" value="1"/>
</dbReference>
<dbReference type="OMA" id="QAGWVWY"/>
<organism evidence="12 13">
    <name type="scientific">Daphnia pulex</name>
    <name type="common">Water flea</name>
    <dbReference type="NCBI Taxonomy" id="6669"/>
    <lineage>
        <taxon>Eukaryota</taxon>
        <taxon>Metazoa</taxon>
        <taxon>Ecdysozoa</taxon>
        <taxon>Arthropoda</taxon>
        <taxon>Crustacea</taxon>
        <taxon>Branchiopoda</taxon>
        <taxon>Diplostraca</taxon>
        <taxon>Cladocera</taxon>
        <taxon>Anomopoda</taxon>
        <taxon>Daphniidae</taxon>
        <taxon>Daphnia</taxon>
    </lineage>
</organism>
<dbReference type="FunCoup" id="E9GJC9">
    <property type="interactions" value="104"/>
</dbReference>
<feature type="transmembrane region" description="Helical" evidence="8">
    <location>
        <begin position="372"/>
        <end position="396"/>
    </location>
</feature>
<dbReference type="AlphaFoldDB" id="E9GJC9"/>
<gene>
    <name evidence="12" type="ORF">DAPPUDRAFT_304120</name>
</gene>
<dbReference type="InterPro" id="IPR005018">
    <property type="entry name" value="DOMON_domain"/>
</dbReference>
<dbReference type="CDD" id="cd09628">
    <property type="entry name" value="DOMON_SDR_2_like"/>
    <property type="match status" value="1"/>
</dbReference>
<sequence length="504" mass="55934">MKWPIVQSAVLLLTVFGIHLSTGYETSKPFTFPDDDPYYPPAVPFANNPKAPPPIIITTITTPKIPAQPTPFAQVSPQVFSSVYDGCDGTKGCLGYPASCIQQRSCSALVTFAQKGQRSEFELWATKSTDNSFVAVGFSEDNKMGDDSVTECTMANGRVNVYMSQNDASKTNIRLPNPTEGLNVISTTFSDGNLYCKFERTSQFVLGGKKLDASQKFFLLLARGPASNDGIAYHGSEKTVSDRSLKLSETGAVGASKGTLVKLHGIFMVTAWMLAASCGLLLARYYKLTWVGQQIMGKDLWFVYHTILMMVTWTLTMIAFILIFSELGGWTSIPAKQNPHAVIGLITTLLAFIQPIMAYFRPHPDGPRRYIFNWAHWLVGKAAHVLGVVCIFLAVGLDKAAIPYWVTWLIVVYSVIYILSHIILTLSQCFMHAPWRPRPTTSMAMKDMLPPRESYQDSLNLAKNKEDAYGSQFRRVYLFFYVLLVTSFSIAVIATIAKAPWPKQ</sequence>
<feature type="transmembrane region" description="Helical" evidence="8">
    <location>
        <begin position="402"/>
        <end position="426"/>
    </location>
</feature>
<feature type="transmembrane region" description="Helical" evidence="8">
    <location>
        <begin position="263"/>
        <end position="282"/>
    </location>
</feature>
<dbReference type="eggNOG" id="KOG4293">
    <property type="taxonomic scope" value="Eukaryota"/>
</dbReference>
<evidence type="ECO:0000313" key="12">
    <source>
        <dbReference type="EMBL" id="EFX80429.1"/>
    </source>
</evidence>
<evidence type="ECO:0000256" key="3">
    <source>
        <dbReference type="ARBA" id="ARBA00022692"/>
    </source>
</evidence>
<dbReference type="Pfam" id="PF03351">
    <property type="entry name" value="DOMON"/>
    <property type="match status" value="1"/>
</dbReference>
<keyword evidence="5" id="KW-0249">Electron transport</keyword>
<dbReference type="OrthoDB" id="6372137at2759"/>
<evidence type="ECO:0000313" key="13">
    <source>
        <dbReference type="Proteomes" id="UP000000305"/>
    </source>
</evidence>
<reference evidence="12 13" key="1">
    <citation type="journal article" date="2011" name="Science">
        <title>The ecoresponsive genome of Daphnia pulex.</title>
        <authorList>
            <person name="Colbourne J.K."/>
            <person name="Pfrender M.E."/>
            <person name="Gilbert D."/>
            <person name="Thomas W.K."/>
            <person name="Tucker A."/>
            <person name="Oakley T.H."/>
            <person name="Tokishita S."/>
            <person name="Aerts A."/>
            <person name="Arnold G.J."/>
            <person name="Basu M.K."/>
            <person name="Bauer D.J."/>
            <person name="Caceres C.E."/>
            <person name="Carmel L."/>
            <person name="Casola C."/>
            <person name="Choi J.H."/>
            <person name="Detter J.C."/>
            <person name="Dong Q."/>
            <person name="Dusheyko S."/>
            <person name="Eads B.D."/>
            <person name="Frohlich T."/>
            <person name="Geiler-Samerotte K.A."/>
            <person name="Gerlach D."/>
            <person name="Hatcher P."/>
            <person name="Jogdeo S."/>
            <person name="Krijgsveld J."/>
            <person name="Kriventseva E.V."/>
            <person name="Kultz D."/>
            <person name="Laforsch C."/>
            <person name="Lindquist E."/>
            <person name="Lopez J."/>
            <person name="Manak J.R."/>
            <person name="Muller J."/>
            <person name="Pangilinan J."/>
            <person name="Patwardhan R.P."/>
            <person name="Pitluck S."/>
            <person name="Pritham E.J."/>
            <person name="Rechtsteiner A."/>
            <person name="Rho M."/>
            <person name="Rogozin I.B."/>
            <person name="Sakarya O."/>
            <person name="Salamov A."/>
            <person name="Schaack S."/>
            <person name="Shapiro H."/>
            <person name="Shiga Y."/>
            <person name="Skalitzky C."/>
            <person name="Smith Z."/>
            <person name="Souvorov A."/>
            <person name="Sung W."/>
            <person name="Tang Z."/>
            <person name="Tsuchiya D."/>
            <person name="Tu H."/>
            <person name="Vos H."/>
            <person name="Wang M."/>
            <person name="Wolf Y.I."/>
            <person name="Yamagata H."/>
            <person name="Yamada T."/>
            <person name="Ye Y."/>
            <person name="Shaw J.R."/>
            <person name="Andrews J."/>
            <person name="Crease T.J."/>
            <person name="Tang H."/>
            <person name="Lucas S.M."/>
            <person name="Robertson H.M."/>
            <person name="Bork P."/>
            <person name="Koonin E.V."/>
            <person name="Zdobnov E.M."/>
            <person name="Grigoriev I.V."/>
            <person name="Lynch M."/>
            <person name="Boore J.L."/>
        </authorList>
    </citation>
    <scope>NUCLEOTIDE SEQUENCE [LARGE SCALE GENOMIC DNA]</scope>
</reference>
<feature type="domain" description="DOMON" evidence="10">
    <location>
        <begin position="106"/>
        <end position="224"/>
    </location>
</feature>
<feature type="transmembrane region" description="Helical" evidence="8">
    <location>
        <begin position="302"/>
        <end position="325"/>
    </location>
</feature>
<dbReference type="Proteomes" id="UP000000305">
    <property type="component" value="Unassembled WGS sequence"/>
</dbReference>
<dbReference type="CDD" id="cd08760">
    <property type="entry name" value="Cyt_b561_FRRS1_like"/>
    <property type="match status" value="1"/>
</dbReference>
<keyword evidence="7 8" id="KW-0472">Membrane</keyword>
<dbReference type="PROSITE" id="PS50939">
    <property type="entry name" value="CYTOCHROME_B561"/>
    <property type="match status" value="1"/>
</dbReference>
<evidence type="ECO:0000256" key="6">
    <source>
        <dbReference type="ARBA" id="ARBA00022989"/>
    </source>
</evidence>
<keyword evidence="13" id="KW-1185">Reference proteome</keyword>
<evidence type="ECO:0000256" key="2">
    <source>
        <dbReference type="ARBA" id="ARBA00022448"/>
    </source>
</evidence>
<feature type="signal peptide" evidence="9">
    <location>
        <begin position="1"/>
        <end position="23"/>
    </location>
</feature>
<keyword evidence="3 8" id="KW-0812">Transmembrane</keyword>
<evidence type="ECO:0000256" key="8">
    <source>
        <dbReference type="SAM" id="Phobius"/>
    </source>
</evidence>
<evidence type="ECO:0000256" key="7">
    <source>
        <dbReference type="ARBA" id="ARBA00023136"/>
    </source>
</evidence>
<protein>
    <recommendedName>
        <fullName evidence="14">Cytochrome b561 domain-containing protein</fullName>
    </recommendedName>
</protein>
<keyword evidence="2" id="KW-0813">Transport</keyword>
<feature type="transmembrane region" description="Helical" evidence="8">
    <location>
        <begin position="340"/>
        <end position="360"/>
    </location>
</feature>
<dbReference type="PhylomeDB" id="E9GJC9"/>
<dbReference type="PROSITE" id="PS50836">
    <property type="entry name" value="DOMON"/>
    <property type="match status" value="1"/>
</dbReference>